<gene>
    <name evidence="3" type="ORF">S01H4_55817</name>
</gene>
<dbReference type="Gene3D" id="3.40.50.720">
    <property type="entry name" value="NAD(P)-binding Rossmann-like Domain"/>
    <property type="match status" value="1"/>
</dbReference>
<dbReference type="PANTHER" id="PTHR24322:SF736">
    <property type="entry name" value="RETINOL DEHYDROGENASE 10"/>
    <property type="match status" value="1"/>
</dbReference>
<dbReference type="InterPro" id="IPR002347">
    <property type="entry name" value="SDR_fam"/>
</dbReference>
<dbReference type="AlphaFoldDB" id="X1CL46"/>
<protein>
    <submittedName>
        <fullName evidence="3">Uncharacterized protein</fullName>
    </submittedName>
</protein>
<comment type="caution">
    <text evidence="3">The sequence shown here is derived from an EMBL/GenBank/DDBJ whole genome shotgun (WGS) entry which is preliminary data.</text>
</comment>
<name>X1CL46_9ZZZZ</name>
<comment type="similarity">
    <text evidence="1">Belongs to the short-chain dehydrogenases/reductases (SDR) family.</text>
</comment>
<dbReference type="SUPFAM" id="SSF51735">
    <property type="entry name" value="NAD(P)-binding Rossmann-fold domains"/>
    <property type="match status" value="1"/>
</dbReference>
<reference evidence="3" key="1">
    <citation type="journal article" date="2014" name="Front. Microbiol.">
        <title>High frequency of phylogenetically diverse reductive dehalogenase-homologous genes in deep subseafloor sedimentary metagenomes.</title>
        <authorList>
            <person name="Kawai M."/>
            <person name="Futagami T."/>
            <person name="Toyoda A."/>
            <person name="Takaki Y."/>
            <person name="Nishi S."/>
            <person name="Hori S."/>
            <person name="Arai W."/>
            <person name="Tsubouchi T."/>
            <person name="Morono Y."/>
            <person name="Uchiyama I."/>
            <person name="Ito T."/>
            <person name="Fujiyama A."/>
            <person name="Inagaki F."/>
            <person name="Takami H."/>
        </authorList>
    </citation>
    <scope>NUCLEOTIDE SEQUENCE</scope>
    <source>
        <strain evidence="3">Expedition CK06-06</strain>
    </source>
</reference>
<dbReference type="EMBL" id="BART01032265">
    <property type="protein sequence ID" value="GAH09111.1"/>
    <property type="molecule type" value="Genomic_DNA"/>
</dbReference>
<dbReference type="PANTHER" id="PTHR24322">
    <property type="entry name" value="PKSB"/>
    <property type="match status" value="1"/>
</dbReference>
<evidence type="ECO:0000256" key="2">
    <source>
        <dbReference type="ARBA" id="ARBA00023002"/>
    </source>
</evidence>
<dbReference type="InterPro" id="IPR036291">
    <property type="entry name" value="NAD(P)-bd_dom_sf"/>
</dbReference>
<dbReference type="GO" id="GO:0016616">
    <property type="term" value="F:oxidoreductase activity, acting on the CH-OH group of donors, NAD or NADP as acceptor"/>
    <property type="evidence" value="ECO:0007669"/>
    <property type="project" value="TreeGrafter"/>
</dbReference>
<evidence type="ECO:0000313" key="3">
    <source>
        <dbReference type="EMBL" id="GAH09111.1"/>
    </source>
</evidence>
<accession>X1CL46</accession>
<keyword evidence="2" id="KW-0560">Oxidoreductase</keyword>
<evidence type="ECO:0000256" key="1">
    <source>
        <dbReference type="ARBA" id="ARBA00006484"/>
    </source>
</evidence>
<organism evidence="3">
    <name type="scientific">marine sediment metagenome</name>
    <dbReference type="NCBI Taxonomy" id="412755"/>
    <lineage>
        <taxon>unclassified sequences</taxon>
        <taxon>metagenomes</taxon>
        <taxon>ecological metagenomes</taxon>
    </lineage>
</organism>
<dbReference type="Pfam" id="PF00106">
    <property type="entry name" value="adh_short"/>
    <property type="match status" value="1"/>
</dbReference>
<sequence>MAVAFAGKGSSLVLNDINFAGLEETRDLVLKDYPSTAILLVQADISKLEEVERMKKQVFEKFDNVFVLINNAGIDGGAYKSLFLRNLLGVNLHHNISS</sequence>
<proteinExistence type="inferred from homology"/>